<keyword evidence="2" id="KW-1185">Reference proteome</keyword>
<dbReference type="AlphaFoldDB" id="A0AAD9ZNR6"/>
<dbReference type="EMBL" id="JANJYJ010000009">
    <property type="protein sequence ID" value="KAK3187789.1"/>
    <property type="molecule type" value="Genomic_DNA"/>
</dbReference>
<reference evidence="1" key="1">
    <citation type="journal article" date="2023" name="Plant J.">
        <title>Genome sequences and population genomics provide insights into the demographic history, inbreeding, and mutation load of two 'living fossil' tree species of Dipteronia.</title>
        <authorList>
            <person name="Feng Y."/>
            <person name="Comes H.P."/>
            <person name="Chen J."/>
            <person name="Zhu S."/>
            <person name="Lu R."/>
            <person name="Zhang X."/>
            <person name="Li P."/>
            <person name="Qiu J."/>
            <person name="Olsen K.M."/>
            <person name="Qiu Y."/>
        </authorList>
    </citation>
    <scope>NUCLEOTIDE SEQUENCE</scope>
    <source>
        <strain evidence="1">NBL</strain>
    </source>
</reference>
<protein>
    <submittedName>
        <fullName evidence="1">Uncharacterized protein</fullName>
    </submittedName>
</protein>
<evidence type="ECO:0000313" key="2">
    <source>
        <dbReference type="Proteomes" id="UP001281410"/>
    </source>
</evidence>
<sequence>MLSIWGFYCYLQPLFSQTFIMDPANQPRDTWISSSCSASLIVARAAKIAKKRTKAAKIAKKRTRNMFDVDISKPYVKDWILWKMQLRFKCIRDKATWEATREAQNPEIMELISKLTSSNFEVQFECIRDKATKEAQNPEIMELISKLTSSNIGDQDSSLS</sequence>
<gene>
    <name evidence="1" type="ORF">Dsin_027350</name>
</gene>
<organism evidence="1 2">
    <name type="scientific">Dipteronia sinensis</name>
    <dbReference type="NCBI Taxonomy" id="43782"/>
    <lineage>
        <taxon>Eukaryota</taxon>
        <taxon>Viridiplantae</taxon>
        <taxon>Streptophyta</taxon>
        <taxon>Embryophyta</taxon>
        <taxon>Tracheophyta</taxon>
        <taxon>Spermatophyta</taxon>
        <taxon>Magnoliopsida</taxon>
        <taxon>eudicotyledons</taxon>
        <taxon>Gunneridae</taxon>
        <taxon>Pentapetalae</taxon>
        <taxon>rosids</taxon>
        <taxon>malvids</taxon>
        <taxon>Sapindales</taxon>
        <taxon>Sapindaceae</taxon>
        <taxon>Hippocastanoideae</taxon>
        <taxon>Acereae</taxon>
        <taxon>Dipteronia</taxon>
    </lineage>
</organism>
<dbReference type="Proteomes" id="UP001281410">
    <property type="component" value="Unassembled WGS sequence"/>
</dbReference>
<comment type="caution">
    <text evidence="1">The sequence shown here is derived from an EMBL/GenBank/DDBJ whole genome shotgun (WGS) entry which is preliminary data.</text>
</comment>
<proteinExistence type="predicted"/>
<accession>A0AAD9ZNR6</accession>
<name>A0AAD9ZNR6_9ROSI</name>
<evidence type="ECO:0000313" key="1">
    <source>
        <dbReference type="EMBL" id="KAK3187789.1"/>
    </source>
</evidence>